<accession>A0AAD5YAC2</accession>
<name>A0AAD5YAC2_9FUNG</name>
<dbReference type="PANTHER" id="PTHR38409:SF1">
    <property type="entry name" value="MITOCHONDRIAL ADAPTER PROTEIN MCP1"/>
    <property type="match status" value="1"/>
</dbReference>
<dbReference type="PANTHER" id="PTHR38409">
    <property type="entry name" value="MDM10-COMPLEMENTING PROTEIN 1"/>
    <property type="match status" value="1"/>
</dbReference>
<organism evidence="3 4">
    <name type="scientific">Boothiomyces macroporosus</name>
    <dbReference type="NCBI Taxonomy" id="261099"/>
    <lineage>
        <taxon>Eukaryota</taxon>
        <taxon>Fungi</taxon>
        <taxon>Fungi incertae sedis</taxon>
        <taxon>Chytridiomycota</taxon>
        <taxon>Chytridiomycota incertae sedis</taxon>
        <taxon>Chytridiomycetes</taxon>
        <taxon>Rhizophydiales</taxon>
        <taxon>Terramycetaceae</taxon>
        <taxon>Boothiomyces</taxon>
    </lineage>
</organism>
<proteinExistence type="predicted"/>
<keyword evidence="1" id="KW-0812">Transmembrane</keyword>
<reference evidence="3" key="1">
    <citation type="submission" date="2020-05" db="EMBL/GenBank/DDBJ databases">
        <title>Phylogenomic resolution of chytrid fungi.</title>
        <authorList>
            <person name="Stajich J.E."/>
            <person name="Amses K."/>
            <person name="Simmons R."/>
            <person name="Seto K."/>
            <person name="Myers J."/>
            <person name="Bonds A."/>
            <person name="Quandt C.A."/>
            <person name="Barry K."/>
            <person name="Liu P."/>
            <person name="Grigoriev I."/>
            <person name="Longcore J.E."/>
            <person name="James T.Y."/>
        </authorList>
    </citation>
    <scope>NUCLEOTIDE SEQUENCE</scope>
    <source>
        <strain evidence="3">PLAUS21</strain>
    </source>
</reference>
<dbReference type="GO" id="GO:0055088">
    <property type="term" value="P:lipid homeostasis"/>
    <property type="evidence" value="ECO:0007669"/>
    <property type="project" value="InterPro"/>
</dbReference>
<dbReference type="InterPro" id="IPR012472">
    <property type="entry name" value="MCP1_TM"/>
</dbReference>
<keyword evidence="1" id="KW-1133">Transmembrane helix</keyword>
<dbReference type="AlphaFoldDB" id="A0AAD5YAC2"/>
<keyword evidence="4" id="KW-1185">Reference proteome</keyword>
<evidence type="ECO:0000313" key="3">
    <source>
        <dbReference type="EMBL" id="KAJ3260798.1"/>
    </source>
</evidence>
<protein>
    <recommendedName>
        <fullName evidence="2">Mitochondrial adapter protein MCP1 transmembrane domain-containing protein</fullName>
    </recommendedName>
</protein>
<evidence type="ECO:0000256" key="1">
    <source>
        <dbReference type="SAM" id="Phobius"/>
    </source>
</evidence>
<comment type="caution">
    <text evidence="3">The sequence shown here is derived from an EMBL/GenBank/DDBJ whole genome shotgun (WGS) entry which is preliminary data.</text>
</comment>
<evidence type="ECO:0000313" key="4">
    <source>
        <dbReference type="Proteomes" id="UP001210925"/>
    </source>
</evidence>
<dbReference type="Proteomes" id="UP001210925">
    <property type="component" value="Unassembled WGS sequence"/>
</dbReference>
<dbReference type="InterPro" id="IPR034804">
    <property type="entry name" value="SQR/QFR_C/D"/>
</dbReference>
<dbReference type="SUPFAM" id="SSF81343">
    <property type="entry name" value="Fumarate reductase respiratory complex transmembrane subunits"/>
    <property type="match status" value="1"/>
</dbReference>
<dbReference type="InterPro" id="IPR039960">
    <property type="entry name" value="MCP1"/>
</dbReference>
<evidence type="ECO:0000259" key="2">
    <source>
        <dbReference type="Pfam" id="PF07950"/>
    </source>
</evidence>
<sequence length="225" mass="24981">MGFDDSTLKTIQAVSGLSFSLFSSLHIGGHLLTNFSYHLGEIAVFANRTIFHNPYFEIGVIGGSLATHVTSSYLRGYMRKPAKVHGKMLETKLKELNIHRTSGYLLSLFMIGHIGATRIVPLLVLDDPSVIDLSYASYAMLQWKSLFFPYYIALLFTGIYHSCYGIISALHTFKIKPVQPKIGFWLYFAVGAAIAAVSTVAALGGAFENIEFTDIRAFEKVYHII</sequence>
<feature type="transmembrane region" description="Helical" evidence="1">
    <location>
        <begin position="148"/>
        <end position="170"/>
    </location>
</feature>
<keyword evidence="1" id="KW-0472">Membrane</keyword>
<feature type="transmembrane region" description="Helical" evidence="1">
    <location>
        <begin position="104"/>
        <end position="125"/>
    </location>
</feature>
<dbReference type="GO" id="GO:0016020">
    <property type="term" value="C:membrane"/>
    <property type="evidence" value="ECO:0007669"/>
    <property type="project" value="InterPro"/>
</dbReference>
<feature type="domain" description="Mitochondrial adapter protein MCP1 transmembrane" evidence="2">
    <location>
        <begin position="109"/>
        <end position="171"/>
    </location>
</feature>
<gene>
    <name evidence="3" type="ORF">HK103_007361</name>
</gene>
<dbReference type="EMBL" id="JADGKB010000009">
    <property type="protein sequence ID" value="KAJ3260798.1"/>
    <property type="molecule type" value="Genomic_DNA"/>
</dbReference>
<feature type="transmembrane region" description="Helical" evidence="1">
    <location>
        <begin position="182"/>
        <end position="207"/>
    </location>
</feature>
<dbReference type="Pfam" id="PF07950">
    <property type="entry name" value="MCP1_TM"/>
    <property type="match status" value="1"/>
</dbReference>